<dbReference type="PANTHER" id="PTHR14948">
    <property type="entry name" value="NG5"/>
    <property type="match status" value="1"/>
</dbReference>
<dbReference type="Proteomes" id="UP000230750">
    <property type="component" value="Unassembled WGS sequence"/>
</dbReference>
<dbReference type="Pfam" id="PF04505">
    <property type="entry name" value="CD225"/>
    <property type="match status" value="1"/>
</dbReference>
<organism evidence="8 9">
    <name type="scientific">Stichopus japonicus</name>
    <name type="common">Sea cucumber</name>
    <dbReference type="NCBI Taxonomy" id="307972"/>
    <lineage>
        <taxon>Eukaryota</taxon>
        <taxon>Metazoa</taxon>
        <taxon>Echinodermata</taxon>
        <taxon>Eleutherozoa</taxon>
        <taxon>Echinozoa</taxon>
        <taxon>Holothuroidea</taxon>
        <taxon>Aspidochirotacea</taxon>
        <taxon>Aspidochirotida</taxon>
        <taxon>Stichopodidae</taxon>
        <taxon>Apostichopus</taxon>
    </lineage>
</organism>
<dbReference type="GO" id="GO:0016020">
    <property type="term" value="C:membrane"/>
    <property type="evidence" value="ECO:0007669"/>
    <property type="project" value="UniProtKB-SubCell"/>
</dbReference>
<accession>A0A2G8JVV9</accession>
<feature type="region of interest" description="Disordered" evidence="6">
    <location>
        <begin position="27"/>
        <end position="47"/>
    </location>
</feature>
<dbReference type="OrthoDB" id="5989802at2759"/>
<protein>
    <submittedName>
        <fullName evidence="8">Putative transmembrane protein</fullName>
    </submittedName>
</protein>
<sequence>MSYIDKRFLNIADKWYCRLTFTQYSKQQDDSGQHGQSQQQNPPPYYEKDALTAEPASTVIIRDTQLQPNDYLTLAIFATLCCCLPLGIVALIKAGEVRSKFSDGDMAGASESSKAAKKWGIWGVIAGIAMWVLAVVFLIVYIKLIVDPQKAEADQTNDPTNDLSSIYQ</sequence>
<dbReference type="PANTHER" id="PTHR14948:SF44">
    <property type="entry name" value="PROLINE-RICH TRANSMEMBRANE PROTEIN 1-LIKE"/>
    <property type="match status" value="1"/>
</dbReference>
<evidence type="ECO:0000313" key="8">
    <source>
        <dbReference type="EMBL" id="PIK39859.1"/>
    </source>
</evidence>
<evidence type="ECO:0000256" key="5">
    <source>
        <dbReference type="ARBA" id="ARBA00023136"/>
    </source>
</evidence>
<comment type="caution">
    <text evidence="8">The sequence shown here is derived from an EMBL/GenBank/DDBJ whole genome shotgun (WGS) entry which is preliminary data.</text>
</comment>
<evidence type="ECO:0000256" key="6">
    <source>
        <dbReference type="SAM" id="MobiDB-lite"/>
    </source>
</evidence>
<dbReference type="EMBL" id="MRZV01001192">
    <property type="protein sequence ID" value="PIK39859.1"/>
    <property type="molecule type" value="Genomic_DNA"/>
</dbReference>
<evidence type="ECO:0000256" key="7">
    <source>
        <dbReference type="SAM" id="Phobius"/>
    </source>
</evidence>
<proteinExistence type="inferred from homology"/>
<evidence type="ECO:0000256" key="2">
    <source>
        <dbReference type="ARBA" id="ARBA00006843"/>
    </source>
</evidence>
<evidence type="ECO:0000256" key="1">
    <source>
        <dbReference type="ARBA" id="ARBA00004370"/>
    </source>
</evidence>
<keyword evidence="3 7" id="KW-0812">Transmembrane</keyword>
<comment type="subcellular location">
    <subcellularLocation>
        <location evidence="1">Membrane</location>
    </subcellularLocation>
</comment>
<feature type="transmembrane region" description="Helical" evidence="7">
    <location>
        <begin position="71"/>
        <end position="92"/>
    </location>
</feature>
<comment type="similarity">
    <text evidence="2">Belongs to the CD225/Dispanin family.</text>
</comment>
<keyword evidence="9" id="KW-1185">Reference proteome</keyword>
<evidence type="ECO:0000256" key="3">
    <source>
        <dbReference type="ARBA" id="ARBA00022692"/>
    </source>
</evidence>
<keyword evidence="5 7" id="KW-0472">Membrane</keyword>
<feature type="transmembrane region" description="Helical" evidence="7">
    <location>
        <begin position="119"/>
        <end position="142"/>
    </location>
</feature>
<dbReference type="InterPro" id="IPR007593">
    <property type="entry name" value="CD225/Dispanin_fam"/>
</dbReference>
<dbReference type="STRING" id="307972.A0A2G8JVV9"/>
<evidence type="ECO:0000313" key="9">
    <source>
        <dbReference type="Proteomes" id="UP000230750"/>
    </source>
</evidence>
<dbReference type="InterPro" id="IPR051423">
    <property type="entry name" value="CD225/Dispanin"/>
</dbReference>
<name>A0A2G8JVV9_STIJA</name>
<reference evidence="8 9" key="1">
    <citation type="journal article" date="2017" name="PLoS Biol.">
        <title>The sea cucumber genome provides insights into morphological evolution and visceral regeneration.</title>
        <authorList>
            <person name="Zhang X."/>
            <person name="Sun L."/>
            <person name="Yuan J."/>
            <person name="Sun Y."/>
            <person name="Gao Y."/>
            <person name="Zhang L."/>
            <person name="Li S."/>
            <person name="Dai H."/>
            <person name="Hamel J.F."/>
            <person name="Liu C."/>
            <person name="Yu Y."/>
            <person name="Liu S."/>
            <person name="Lin W."/>
            <person name="Guo K."/>
            <person name="Jin S."/>
            <person name="Xu P."/>
            <person name="Storey K.B."/>
            <person name="Huan P."/>
            <person name="Zhang T."/>
            <person name="Zhou Y."/>
            <person name="Zhang J."/>
            <person name="Lin C."/>
            <person name="Li X."/>
            <person name="Xing L."/>
            <person name="Huo D."/>
            <person name="Sun M."/>
            <person name="Wang L."/>
            <person name="Mercier A."/>
            <person name="Li F."/>
            <person name="Yang H."/>
            <person name="Xiang J."/>
        </authorList>
    </citation>
    <scope>NUCLEOTIDE SEQUENCE [LARGE SCALE GENOMIC DNA]</scope>
    <source>
        <strain evidence="8">Shaxun</strain>
        <tissue evidence="8">Muscle</tissue>
    </source>
</reference>
<gene>
    <name evidence="8" type="ORF">BSL78_23301</name>
</gene>
<keyword evidence="4 7" id="KW-1133">Transmembrane helix</keyword>
<evidence type="ECO:0000256" key="4">
    <source>
        <dbReference type="ARBA" id="ARBA00022989"/>
    </source>
</evidence>
<dbReference type="AlphaFoldDB" id="A0A2G8JVV9"/>